<feature type="transmembrane region" description="Helical" evidence="9">
    <location>
        <begin position="7"/>
        <end position="28"/>
    </location>
</feature>
<evidence type="ECO:0000256" key="6">
    <source>
        <dbReference type="ARBA" id="ARBA00022968"/>
    </source>
</evidence>
<keyword evidence="7 9" id="KW-1133">Transmembrane helix</keyword>
<dbReference type="PANTHER" id="PTHR48164">
    <property type="entry name" value="DOLICHYL-DIPHOSPHOOLIGOSACCHARIDE--PROTEIN GLYCOSYLTRANSFERASE SUBUNIT 4"/>
    <property type="match status" value="1"/>
</dbReference>
<keyword evidence="8 9" id="KW-0472">Membrane</keyword>
<evidence type="ECO:0000256" key="8">
    <source>
        <dbReference type="ARBA" id="ARBA00023136"/>
    </source>
</evidence>
<evidence type="ECO:0000256" key="2">
    <source>
        <dbReference type="ARBA" id="ARBA00007685"/>
    </source>
</evidence>
<keyword evidence="4 9" id="KW-0812">Transmembrane</keyword>
<gene>
    <name evidence="10" type="ORF">D6D13_04246</name>
</gene>
<dbReference type="GO" id="GO:0018279">
    <property type="term" value="P:protein N-linked glycosylation via asparagine"/>
    <property type="evidence" value="ECO:0007669"/>
    <property type="project" value="TreeGrafter"/>
</dbReference>
<sequence length="284" mass="32161">MISDDQLYQLAIFLGSVSMLLIVLYHFLEVNAENDDKATPLSAERKADTVPGAKPLSVHYTCVCRMGLELQGMRREIERGETKDTEDSVVDLTWLGVLRSYKSRSLLSALCMRSAVFIAQGTGDTKMFVRNAMYALLGIVICTRRRNDCCSMLVRRLLMSYPSVLICLHARSPSESRRIRWITWSFVRVHDLVKVFVVKKVAPALCSHQRASSSHHGRPNDPVLLLHLLQQLLVVQLRSCKIAKSYCVRFSCLLVPPFLGVLLRWHHRNDGCHQSSPRVGKISI</sequence>
<comment type="similarity">
    <text evidence="2">Belongs to the OST4 family.</text>
</comment>
<comment type="caution">
    <text evidence="10">The sequence shown here is derived from an EMBL/GenBank/DDBJ whole genome shotgun (WGS) entry which is preliminary data.</text>
</comment>
<dbReference type="AlphaFoldDB" id="A0A4S9CXE4"/>
<evidence type="ECO:0000313" key="10">
    <source>
        <dbReference type="EMBL" id="THX12326.1"/>
    </source>
</evidence>
<dbReference type="InterPro" id="IPR018943">
    <property type="entry name" value="Oligosaccaryltransferase"/>
</dbReference>
<evidence type="ECO:0000256" key="5">
    <source>
        <dbReference type="ARBA" id="ARBA00022824"/>
    </source>
</evidence>
<dbReference type="Pfam" id="PF10215">
    <property type="entry name" value="Ost4"/>
    <property type="match status" value="1"/>
</dbReference>
<dbReference type="SUPFAM" id="SSF103464">
    <property type="entry name" value="Oligosaccharyltransferase subunit ost4p"/>
    <property type="match status" value="1"/>
</dbReference>
<dbReference type="GO" id="GO:0008250">
    <property type="term" value="C:oligosaccharyltransferase complex"/>
    <property type="evidence" value="ECO:0007669"/>
    <property type="project" value="TreeGrafter"/>
</dbReference>
<comment type="subcellular location">
    <subcellularLocation>
        <location evidence="1">Endoplasmic reticulum membrane</location>
        <topology evidence="1">Single-pass type III membrane protein</topology>
    </subcellularLocation>
</comment>
<proteinExistence type="inferred from homology"/>
<evidence type="ECO:0000256" key="4">
    <source>
        <dbReference type="ARBA" id="ARBA00022692"/>
    </source>
</evidence>
<dbReference type="InterPro" id="IPR051307">
    <property type="entry name" value="OST4"/>
</dbReference>
<dbReference type="PANTHER" id="PTHR48164:SF1">
    <property type="entry name" value="DOLICHYL-DIPHOSPHOOLIGOSACCHARIDE--PROTEIN GLYCOSYLTRANSFERASE SUBUNIT 4"/>
    <property type="match status" value="1"/>
</dbReference>
<organism evidence="10">
    <name type="scientific">Aureobasidium pullulans</name>
    <name type="common">Black yeast</name>
    <name type="synonym">Pullularia pullulans</name>
    <dbReference type="NCBI Taxonomy" id="5580"/>
    <lineage>
        <taxon>Eukaryota</taxon>
        <taxon>Fungi</taxon>
        <taxon>Dikarya</taxon>
        <taxon>Ascomycota</taxon>
        <taxon>Pezizomycotina</taxon>
        <taxon>Dothideomycetes</taxon>
        <taxon>Dothideomycetidae</taxon>
        <taxon>Dothideales</taxon>
        <taxon>Saccotheciaceae</taxon>
        <taxon>Aureobasidium</taxon>
    </lineage>
</organism>
<name>A0A4S9CXE4_AURPU</name>
<reference evidence="10" key="1">
    <citation type="submission" date="2018-10" db="EMBL/GenBank/DDBJ databases">
        <title>Fifty Aureobasidium pullulans genomes reveal a recombining polyextremotolerant generalist.</title>
        <authorList>
            <person name="Gostincar C."/>
            <person name="Turk M."/>
            <person name="Zajc J."/>
            <person name="Gunde-Cimerman N."/>
        </authorList>
    </citation>
    <scope>NUCLEOTIDE SEQUENCE [LARGE SCALE GENOMIC DNA]</scope>
    <source>
        <strain evidence="10">EXF-10085</strain>
    </source>
</reference>
<evidence type="ECO:0000256" key="9">
    <source>
        <dbReference type="SAM" id="Phobius"/>
    </source>
</evidence>
<evidence type="ECO:0000256" key="1">
    <source>
        <dbReference type="ARBA" id="ARBA00004643"/>
    </source>
</evidence>
<evidence type="ECO:0000256" key="7">
    <source>
        <dbReference type="ARBA" id="ARBA00022989"/>
    </source>
</evidence>
<protein>
    <recommendedName>
        <fullName evidence="3">Dolichyl-diphosphooligosaccharide--protein glycosyltransferase subunit 4</fullName>
    </recommendedName>
</protein>
<keyword evidence="6" id="KW-0735">Signal-anchor</keyword>
<keyword evidence="5" id="KW-0256">Endoplasmic reticulum</keyword>
<evidence type="ECO:0000256" key="3">
    <source>
        <dbReference type="ARBA" id="ARBA00017662"/>
    </source>
</evidence>
<accession>A0A4S9CXE4</accession>
<dbReference type="InterPro" id="IPR036330">
    <property type="entry name" value="Ost4p_sf"/>
</dbReference>
<dbReference type="EMBL" id="QZAS01000012">
    <property type="protein sequence ID" value="THX12326.1"/>
    <property type="molecule type" value="Genomic_DNA"/>
</dbReference>